<accession>X1PHA9</accession>
<evidence type="ECO:0000313" key="1">
    <source>
        <dbReference type="EMBL" id="GAI55682.1"/>
    </source>
</evidence>
<dbReference type="AlphaFoldDB" id="X1PHA9"/>
<organism evidence="1">
    <name type="scientific">marine sediment metagenome</name>
    <dbReference type="NCBI Taxonomy" id="412755"/>
    <lineage>
        <taxon>unclassified sequences</taxon>
        <taxon>metagenomes</taxon>
        <taxon>ecological metagenomes</taxon>
    </lineage>
</organism>
<dbReference type="EMBL" id="BARV01040611">
    <property type="protein sequence ID" value="GAI55682.1"/>
    <property type="molecule type" value="Genomic_DNA"/>
</dbReference>
<proteinExistence type="predicted"/>
<protein>
    <submittedName>
        <fullName evidence="1">Uncharacterized protein</fullName>
    </submittedName>
</protein>
<comment type="caution">
    <text evidence="1">The sequence shown here is derived from an EMBL/GenBank/DDBJ whole genome shotgun (WGS) entry which is preliminary data.</text>
</comment>
<name>X1PHA9_9ZZZZ</name>
<gene>
    <name evidence="1" type="ORF">S06H3_61819</name>
</gene>
<reference evidence="1" key="1">
    <citation type="journal article" date="2014" name="Front. Microbiol.">
        <title>High frequency of phylogenetically diverse reductive dehalogenase-homologous genes in deep subseafloor sedimentary metagenomes.</title>
        <authorList>
            <person name="Kawai M."/>
            <person name="Futagami T."/>
            <person name="Toyoda A."/>
            <person name="Takaki Y."/>
            <person name="Nishi S."/>
            <person name="Hori S."/>
            <person name="Arai W."/>
            <person name="Tsubouchi T."/>
            <person name="Morono Y."/>
            <person name="Uchiyama I."/>
            <person name="Ito T."/>
            <person name="Fujiyama A."/>
            <person name="Inagaki F."/>
            <person name="Takami H."/>
        </authorList>
    </citation>
    <scope>NUCLEOTIDE SEQUENCE</scope>
    <source>
        <strain evidence="1">Expedition CK06-06</strain>
    </source>
</reference>
<feature type="non-terminal residue" evidence="1">
    <location>
        <position position="31"/>
    </location>
</feature>
<sequence>MKQVVASIIATSEVMPEVYLIWLESPQITSS</sequence>